<name>A0A6I6NK35_9ACTN</name>
<evidence type="ECO:0000256" key="1">
    <source>
        <dbReference type="SAM" id="SignalP"/>
    </source>
</evidence>
<dbReference type="Proteomes" id="UP000436138">
    <property type="component" value="Chromosome"/>
</dbReference>
<proteinExistence type="predicted"/>
<evidence type="ECO:0008006" key="4">
    <source>
        <dbReference type="Google" id="ProtNLM"/>
    </source>
</evidence>
<reference evidence="2 3" key="1">
    <citation type="submission" date="2019-12" db="EMBL/GenBank/DDBJ databases">
        <title>Streptomyces sp. strain T44 isolated from rhizosphere soil of Broussonetia papyrifera.</title>
        <authorList>
            <person name="Mo P."/>
        </authorList>
    </citation>
    <scope>NUCLEOTIDE SEQUENCE [LARGE SCALE GENOMIC DNA]</scope>
    <source>
        <strain evidence="2 3">T44</strain>
    </source>
</reference>
<dbReference type="EMBL" id="CP047020">
    <property type="protein sequence ID" value="QHA09355.1"/>
    <property type="molecule type" value="Genomic_DNA"/>
</dbReference>
<dbReference type="Pfam" id="PF03995">
    <property type="entry name" value="Inhibitor_I36"/>
    <property type="match status" value="1"/>
</dbReference>
<dbReference type="AlphaFoldDB" id="A0A6I6NK35"/>
<feature type="chain" id="PRO_5038621337" description="Peptidase inhibitor family I36 protein" evidence="1">
    <location>
        <begin position="23"/>
        <end position="129"/>
    </location>
</feature>
<sequence length="129" mass="13380">MFPVKRPTAVLAAALLAAGALATAPAPASATSAAACPAGYFCVWTGPNFTGQRFTFSGDDEEWESAVSHKDTSWANHGVSGPGVKDHVKVYSGRDHTGDVTLCLAPGQEVAQNRLAAGRGASSEWTMRC</sequence>
<feature type="signal peptide" evidence="1">
    <location>
        <begin position="1"/>
        <end position="22"/>
    </location>
</feature>
<evidence type="ECO:0000313" key="2">
    <source>
        <dbReference type="EMBL" id="QHA09355.1"/>
    </source>
</evidence>
<accession>A0A6I6NK35</accession>
<dbReference type="KEGG" id="sbro:GQF42_01730"/>
<keyword evidence="1" id="KW-0732">Signal</keyword>
<evidence type="ECO:0000313" key="3">
    <source>
        <dbReference type="Proteomes" id="UP000436138"/>
    </source>
</evidence>
<gene>
    <name evidence="2" type="ORF">GQF42_01730</name>
</gene>
<keyword evidence="3" id="KW-1185">Reference proteome</keyword>
<protein>
    <recommendedName>
        <fullName evidence="4">Peptidase inhibitor family I36 protein</fullName>
    </recommendedName>
</protein>
<organism evidence="2 3">
    <name type="scientific">Streptomyces broussonetiae</name>
    <dbReference type="NCBI Taxonomy" id="2686304"/>
    <lineage>
        <taxon>Bacteria</taxon>
        <taxon>Bacillati</taxon>
        <taxon>Actinomycetota</taxon>
        <taxon>Actinomycetes</taxon>
        <taxon>Kitasatosporales</taxon>
        <taxon>Streptomycetaceae</taxon>
        <taxon>Streptomyces</taxon>
    </lineage>
</organism>